<accession>A0ABU9H6C3</accession>
<dbReference type="Proteomes" id="UP001371391">
    <property type="component" value="Unassembled WGS sequence"/>
</dbReference>
<comment type="caution">
    <text evidence="1">The sequence shown here is derived from an EMBL/GenBank/DDBJ whole genome shotgun (WGS) entry which is preliminary data.</text>
</comment>
<feature type="non-terminal residue" evidence="1">
    <location>
        <position position="1"/>
    </location>
</feature>
<dbReference type="EMBL" id="JBAKAW010000114">
    <property type="protein sequence ID" value="MEL0657356.1"/>
    <property type="molecule type" value="Genomic_DNA"/>
</dbReference>
<evidence type="ECO:0000313" key="1">
    <source>
        <dbReference type="EMBL" id="MEL0657356.1"/>
    </source>
</evidence>
<name>A0ABU9H6C3_9GAMM</name>
<gene>
    <name evidence="1" type="ORF">V6257_20350</name>
</gene>
<protein>
    <submittedName>
        <fullName evidence="1">Peptidase</fullName>
    </submittedName>
</protein>
<sequence>TLALVVQSGGQGSSGLYFEIRHKGRGVTPLKWCKRI</sequence>
<keyword evidence="2" id="KW-1185">Reference proteome</keyword>
<evidence type="ECO:0000313" key="2">
    <source>
        <dbReference type="Proteomes" id="UP001371391"/>
    </source>
</evidence>
<proteinExistence type="predicted"/>
<reference evidence="1 2" key="1">
    <citation type="submission" date="2024-02" db="EMBL/GenBank/DDBJ databases">
        <title>Bacteria isolated from the canopy kelp, Nereocystis luetkeana.</title>
        <authorList>
            <person name="Pfister C.A."/>
            <person name="Younker I.T."/>
            <person name="Light S.H."/>
        </authorList>
    </citation>
    <scope>NUCLEOTIDE SEQUENCE [LARGE SCALE GENOMIC DNA]</scope>
    <source>
        <strain evidence="1 2">TI.1.03</strain>
    </source>
</reference>
<organism evidence="1 2">
    <name type="scientific">Pseudoalteromonas issachenkonii</name>
    <dbReference type="NCBI Taxonomy" id="152297"/>
    <lineage>
        <taxon>Bacteria</taxon>
        <taxon>Pseudomonadati</taxon>
        <taxon>Pseudomonadota</taxon>
        <taxon>Gammaproteobacteria</taxon>
        <taxon>Alteromonadales</taxon>
        <taxon>Pseudoalteromonadaceae</taxon>
        <taxon>Pseudoalteromonas</taxon>
    </lineage>
</organism>